<keyword evidence="3" id="KW-0862">Zinc</keyword>
<dbReference type="GO" id="GO:0000981">
    <property type="term" value="F:DNA-binding transcription factor activity, RNA polymerase II-specific"/>
    <property type="evidence" value="ECO:0007669"/>
    <property type="project" value="InterPro"/>
</dbReference>
<evidence type="ECO:0000256" key="5">
    <source>
        <dbReference type="ARBA" id="ARBA00023125"/>
    </source>
</evidence>
<evidence type="ECO:0000256" key="1">
    <source>
        <dbReference type="ARBA" id="ARBA00004123"/>
    </source>
</evidence>
<dbReference type="Gene3D" id="4.10.240.10">
    <property type="entry name" value="Zn(2)-C6 fungal-type DNA-binding domain"/>
    <property type="match status" value="1"/>
</dbReference>
<dbReference type="PANTHER" id="PTHR47782">
    <property type="entry name" value="ZN(II)2CYS6 TRANSCRIPTION FACTOR (EUROFUNG)-RELATED"/>
    <property type="match status" value="1"/>
</dbReference>
<dbReference type="CDD" id="cd12148">
    <property type="entry name" value="fungal_TF_MHR"/>
    <property type="match status" value="1"/>
</dbReference>
<protein>
    <recommendedName>
        <fullName evidence="9">Zn(2)-C6 fungal-type domain-containing protein</fullName>
    </recommendedName>
</protein>
<evidence type="ECO:0000256" key="2">
    <source>
        <dbReference type="ARBA" id="ARBA00022723"/>
    </source>
</evidence>
<evidence type="ECO:0000256" key="3">
    <source>
        <dbReference type="ARBA" id="ARBA00022833"/>
    </source>
</evidence>
<sequence>MIQDDIEDQRPKAKRARVAIACQRCKTRKQKCDGEHPSCSNCLSFGISPCVYTISENRQANKNRRALEQRVRELESALAKASSKSPEQGNQSGFEPEHQHHSASYTRRRSRSGVDGNLSTPGASMSLPRPHADFGFQVRSHAQTTNCSPGTEMDEFDNMSSVTGILRELSIEAGGGYIGASSNFAMGRVITSLVGSERRDSLSNLGENLSPRSFYQPSAPTCASDINKPNLMEDPNCDQLLLSYLEHISLRWPLLRTSYLRSLHQERASLNDRFGKSILHMVYSIGGRFLETTGQSGAFYAEEHYTAALQELQEILQYHDIRSVQFLLLLAIHDLRAPKGPGAWTHVGLAIRICIDQGFHRQHKALFASLADLELRKRVFWTAYCLDRQLSIIMGRPFAISDHDIDAELPLDLDEDVEEETLLRQVQQGTQIPTHRKPTSMSCFIHITRLRIIESRIQQSVYRVDAEGAPRTEVDGYLRQLEEWRTSMPNHDGCTPDPYVGVDSGVALRDHETQLLPKTCCRRVYQGVCESQMVYYYKCIRFLLYPYLLSGKHIDPACLQKCVDACGGVCQTYKRLHQKSSVGFSLMALHSIFLAGLTLVYCVWISPEQAFGLKSSNDLNACSIVLYIIAERWPAAKKYRDVFDNIKQTVLESIEEHGLEGRKVITSLRPTLQDTLSAMREGEEGRQQFEAMLVDMAGENPFLATTENQSLNHSPTKSLHQPGQNEPHTTVFPTPSDQSWDFDTSAIFEFDQFAPANFG</sequence>
<dbReference type="EMBL" id="KZ805476">
    <property type="protein sequence ID" value="PVH96033.1"/>
    <property type="molecule type" value="Genomic_DNA"/>
</dbReference>
<evidence type="ECO:0000313" key="10">
    <source>
        <dbReference type="EMBL" id="PVH96033.1"/>
    </source>
</evidence>
<dbReference type="PROSITE" id="PS50048">
    <property type="entry name" value="ZN2_CY6_FUNGAL_2"/>
    <property type="match status" value="1"/>
</dbReference>
<keyword evidence="7" id="KW-0539">Nucleus</keyword>
<keyword evidence="2" id="KW-0479">Metal-binding</keyword>
<gene>
    <name evidence="10" type="ORF">DM02DRAFT_632338</name>
</gene>
<comment type="subcellular location">
    <subcellularLocation>
        <location evidence="1">Nucleus</location>
    </subcellularLocation>
</comment>
<dbReference type="GO" id="GO:0043565">
    <property type="term" value="F:sequence-specific DNA binding"/>
    <property type="evidence" value="ECO:0007669"/>
    <property type="project" value="TreeGrafter"/>
</dbReference>
<dbReference type="PROSITE" id="PS00463">
    <property type="entry name" value="ZN2_CY6_FUNGAL_1"/>
    <property type="match status" value="1"/>
</dbReference>
<evidence type="ECO:0000256" key="8">
    <source>
        <dbReference type="SAM" id="MobiDB-lite"/>
    </source>
</evidence>
<dbReference type="GO" id="GO:0006351">
    <property type="term" value="P:DNA-templated transcription"/>
    <property type="evidence" value="ECO:0007669"/>
    <property type="project" value="InterPro"/>
</dbReference>
<proteinExistence type="predicted"/>
<keyword evidence="11" id="KW-1185">Reference proteome</keyword>
<dbReference type="Proteomes" id="UP000244855">
    <property type="component" value="Unassembled WGS sequence"/>
</dbReference>
<dbReference type="SMART" id="SM00066">
    <property type="entry name" value="GAL4"/>
    <property type="match status" value="1"/>
</dbReference>
<name>A0A2V1DEK1_9PLEO</name>
<keyword evidence="4" id="KW-0805">Transcription regulation</keyword>
<accession>A0A2V1DEK1</accession>
<feature type="domain" description="Zn(2)-C6 fungal-type" evidence="9">
    <location>
        <begin position="21"/>
        <end position="52"/>
    </location>
</feature>
<dbReference type="InterPro" id="IPR036864">
    <property type="entry name" value="Zn2-C6_fun-type_DNA-bd_sf"/>
</dbReference>
<feature type="region of interest" description="Disordered" evidence="8">
    <location>
        <begin position="71"/>
        <end position="131"/>
    </location>
</feature>
<keyword evidence="5" id="KW-0238">DNA-binding</keyword>
<dbReference type="PANTHER" id="PTHR47782:SF12">
    <property type="entry name" value="ZN(II)2CYS6 TRANSCRIPTION FACTOR (EUROFUNG)"/>
    <property type="match status" value="1"/>
</dbReference>
<dbReference type="AlphaFoldDB" id="A0A2V1DEK1"/>
<evidence type="ECO:0000256" key="7">
    <source>
        <dbReference type="ARBA" id="ARBA00023242"/>
    </source>
</evidence>
<dbReference type="OrthoDB" id="9970124at2759"/>
<dbReference type="Pfam" id="PF04082">
    <property type="entry name" value="Fungal_trans"/>
    <property type="match status" value="1"/>
</dbReference>
<dbReference type="CDD" id="cd00067">
    <property type="entry name" value="GAL4"/>
    <property type="match status" value="1"/>
</dbReference>
<evidence type="ECO:0000259" key="9">
    <source>
        <dbReference type="PROSITE" id="PS50048"/>
    </source>
</evidence>
<evidence type="ECO:0000256" key="6">
    <source>
        <dbReference type="ARBA" id="ARBA00023163"/>
    </source>
</evidence>
<dbReference type="GO" id="GO:0005634">
    <property type="term" value="C:nucleus"/>
    <property type="evidence" value="ECO:0007669"/>
    <property type="project" value="UniProtKB-SubCell"/>
</dbReference>
<dbReference type="GO" id="GO:0008270">
    <property type="term" value="F:zinc ion binding"/>
    <property type="evidence" value="ECO:0007669"/>
    <property type="project" value="InterPro"/>
</dbReference>
<reference evidence="10 11" key="1">
    <citation type="journal article" date="2018" name="Sci. Rep.">
        <title>Comparative genomics provides insights into the lifestyle and reveals functional heterogeneity of dark septate endophytic fungi.</title>
        <authorList>
            <person name="Knapp D.G."/>
            <person name="Nemeth J.B."/>
            <person name="Barry K."/>
            <person name="Hainaut M."/>
            <person name="Henrissat B."/>
            <person name="Johnson J."/>
            <person name="Kuo A."/>
            <person name="Lim J.H.P."/>
            <person name="Lipzen A."/>
            <person name="Nolan M."/>
            <person name="Ohm R.A."/>
            <person name="Tamas L."/>
            <person name="Grigoriev I.V."/>
            <person name="Spatafora J.W."/>
            <person name="Nagy L.G."/>
            <person name="Kovacs G.M."/>
        </authorList>
    </citation>
    <scope>NUCLEOTIDE SEQUENCE [LARGE SCALE GENOMIC DNA]</scope>
    <source>
        <strain evidence="10 11">DSE2036</strain>
    </source>
</reference>
<feature type="region of interest" description="Disordered" evidence="8">
    <location>
        <begin position="707"/>
        <end position="735"/>
    </location>
</feature>
<dbReference type="SMART" id="SM00906">
    <property type="entry name" value="Fungal_trans"/>
    <property type="match status" value="1"/>
</dbReference>
<dbReference type="GO" id="GO:0045944">
    <property type="term" value="P:positive regulation of transcription by RNA polymerase II"/>
    <property type="evidence" value="ECO:0007669"/>
    <property type="project" value="TreeGrafter"/>
</dbReference>
<organism evidence="10 11">
    <name type="scientific">Periconia macrospinosa</name>
    <dbReference type="NCBI Taxonomy" id="97972"/>
    <lineage>
        <taxon>Eukaryota</taxon>
        <taxon>Fungi</taxon>
        <taxon>Dikarya</taxon>
        <taxon>Ascomycota</taxon>
        <taxon>Pezizomycotina</taxon>
        <taxon>Dothideomycetes</taxon>
        <taxon>Pleosporomycetidae</taxon>
        <taxon>Pleosporales</taxon>
        <taxon>Massarineae</taxon>
        <taxon>Periconiaceae</taxon>
        <taxon>Periconia</taxon>
    </lineage>
</organism>
<dbReference type="InterPro" id="IPR007219">
    <property type="entry name" value="XnlR_reg_dom"/>
</dbReference>
<dbReference type="Pfam" id="PF00172">
    <property type="entry name" value="Zn_clus"/>
    <property type="match status" value="1"/>
</dbReference>
<keyword evidence="6" id="KW-0804">Transcription</keyword>
<evidence type="ECO:0000256" key="4">
    <source>
        <dbReference type="ARBA" id="ARBA00023015"/>
    </source>
</evidence>
<dbReference type="SUPFAM" id="SSF57701">
    <property type="entry name" value="Zn2/Cys6 DNA-binding domain"/>
    <property type="match status" value="1"/>
</dbReference>
<feature type="compositionally biased region" description="Low complexity" evidence="8">
    <location>
        <begin position="76"/>
        <end position="85"/>
    </location>
</feature>
<dbReference type="InterPro" id="IPR001138">
    <property type="entry name" value="Zn2Cys6_DnaBD"/>
</dbReference>
<evidence type="ECO:0000313" key="11">
    <source>
        <dbReference type="Proteomes" id="UP000244855"/>
    </source>
</evidence>
<dbReference type="InterPro" id="IPR052202">
    <property type="entry name" value="Yeast_MetPath_Reg"/>
</dbReference>